<keyword evidence="4" id="KW-0694">RNA-binding</keyword>
<keyword evidence="3" id="KW-0271">Exosome</keyword>
<dbReference type="InterPro" id="IPR012340">
    <property type="entry name" value="NA-bd_OB-fold"/>
</dbReference>
<dbReference type="GO" id="GO:0071035">
    <property type="term" value="P:nuclear polyadenylation-dependent rRNA catabolic process"/>
    <property type="evidence" value="ECO:0007669"/>
    <property type="project" value="TreeGrafter"/>
</dbReference>
<dbReference type="Gene3D" id="2.40.50.140">
    <property type="entry name" value="Nucleic acid-binding proteins"/>
    <property type="match status" value="1"/>
</dbReference>
<sequence>MSDTTIITPGDKLPVEDITTVKTTIGPGIYKKPQSQQLIPSSAGVFHHIANTSSTSTSKPTQLLYIESNTKRYIPHNNDFVIGLVVGTIGENYKVALQAGSIPVLLGFYAFANASKKNRPLVKNGDLVYGRITNDTVEIDNEMECVDASGKEAGFGVLDDLGFVFDVNLNFARELLFNKNSVFLELLALKCKFEIAIGINGKIWIKCGEGVGKKDGGAVAAQEDEDQEMKDAGEDDGVKDLKNTLAAVNFLTRCQHVTQDKLKEELNKAFRGV</sequence>
<dbReference type="GO" id="GO:0071038">
    <property type="term" value="P:TRAMP-dependent tRNA surveillance pathway"/>
    <property type="evidence" value="ECO:0007669"/>
    <property type="project" value="TreeGrafter"/>
</dbReference>
<evidence type="ECO:0000256" key="3">
    <source>
        <dbReference type="ARBA" id="ARBA00022835"/>
    </source>
</evidence>
<evidence type="ECO:0000259" key="6">
    <source>
        <dbReference type="Pfam" id="PF18311"/>
    </source>
</evidence>
<dbReference type="GO" id="GO:0071051">
    <property type="term" value="P:poly(A)-dependent snoRNA 3'-end processing"/>
    <property type="evidence" value="ECO:0007669"/>
    <property type="project" value="TreeGrafter"/>
</dbReference>
<dbReference type="GO" id="GO:0000177">
    <property type="term" value="C:cytoplasmic exosome (RNase complex)"/>
    <property type="evidence" value="ECO:0007669"/>
    <property type="project" value="TreeGrafter"/>
</dbReference>
<organism evidence="7 8">
    <name type="scientific">Candida viswanathii</name>
    <dbReference type="NCBI Taxonomy" id="5486"/>
    <lineage>
        <taxon>Eukaryota</taxon>
        <taxon>Fungi</taxon>
        <taxon>Dikarya</taxon>
        <taxon>Ascomycota</taxon>
        <taxon>Saccharomycotina</taxon>
        <taxon>Pichiomycetes</taxon>
        <taxon>Debaryomycetaceae</taxon>
        <taxon>Candida/Lodderomyces clade</taxon>
        <taxon>Candida</taxon>
    </lineage>
</organism>
<evidence type="ECO:0000256" key="4">
    <source>
        <dbReference type="ARBA" id="ARBA00022884"/>
    </source>
</evidence>
<dbReference type="STRING" id="5486.A0A367Y4W8"/>
<dbReference type="Gene3D" id="2.40.50.100">
    <property type="match status" value="1"/>
</dbReference>
<reference evidence="7 8" key="1">
    <citation type="submission" date="2018-06" db="EMBL/GenBank/DDBJ databases">
        <title>Whole genome sequencing of Candida tropicalis (genome annotated by CSBL at Korea University).</title>
        <authorList>
            <person name="Ahn J."/>
        </authorList>
    </citation>
    <scope>NUCLEOTIDE SEQUENCE [LARGE SCALE GENOMIC DNA]</scope>
    <source>
        <strain evidence="7 8">ATCC 20962</strain>
    </source>
</reference>
<dbReference type="FunFam" id="2.40.50.140:FF:000127">
    <property type="entry name" value="Exosome complex component RRP40"/>
    <property type="match status" value="1"/>
</dbReference>
<dbReference type="GO" id="GO:0034475">
    <property type="term" value="P:U4 snRNA 3'-end processing"/>
    <property type="evidence" value="ECO:0007669"/>
    <property type="project" value="TreeGrafter"/>
</dbReference>
<dbReference type="InterPro" id="IPR041054">
    <property type="entry name" value="Rrp40_N_euk"/>
</dbReference>
<dbReference type="AlphaFoldDB" id="A0A367Y4W8"/>
<dbReference type="GO" id="GO:0000467">
    <property type="term" value="P:exonucleolytic trimming to generate mature 3'-end of 5.8S rRNA from tricistronic rRNA transcript (SSU-rRNA, 5.8S rRNA, LSU-rRNA)"/>
    <property type="evidence" value="ECO:0007669"/>
    <property type="project" value="TreeGrafter"/>
</dbReference>
<evidence type="ECO:0000313" key="7">
    <source>
        <dbReference type="EMBL" id="RCK60906.1"/>
    </source>
</evidence>
<keyword evidence="2" id="KW-0963">Cytoplasm</keyword>
<feature type="domain" description="K Homology" evidence="5">
    <location>
        <begin position="162"/>
        <end position="209"/>
    </location>
</feature>
<accession>A0A367Y4W8</accession>
<dbReference type="EMBL" id="QLNQ01000026">
    <property type="protein sequence ID" value="RCK60906.1"/>
    <property type="molecule type" value="Genomic_DNA"/>
</dbReference>
<dbReference type="PANTHER" id="PTHR21321">
    <property type="entry name" value="PNAS-3 RELATED"/>
    <property type="match status" value="1"/>
</dbReference>
<dbReference type="Pfam" id="PF18311">
    <property type="entry name" value="Rrp40_N"/>
    <property type="match status" value="1"/>
</dbReference>
<dbReference type="GO" id="GO:0003723">
    <property type="term" value="F:RNA binding"/>
    <property type="evidence" value="ECO:0007669"/>
    <property type="project" value="UniProtKB-KW"/>
</dbReference>
<dbReference type="InterPro" id="IPR004088">
    <property type="entry name" value="KH_dom_type_1"/>
</dbReference>
<gene>
    <name evidence="7" type="primary">RRP40_1</name>
    <name evidence="7" type="ORF">Cantr_08636</name>
</gene>
<dbReference type="SUPFAM" id="SSF50249">
    <property type="entry name" value="Nucleic acid-binding proteins"/>
    <property type="match status" value="1"/>
</dbReference>
<name>A0A367Y4W8_9ASCO</name>
<protein>
    <submittedName>
        <fullName evidence="7">Exosome complex component RRP40</fullName>
    </submittedName>
</protein>
<evidence type="ECO:0000256" key="2">
    <source>
        <dbReference type="ARBA" id="ARBA00022490"/>
    </source>
</evidence>
<dbReference type="GO" id="GO:0071034">
    <property type="term" value="P:CUT catabolic process"/>
    <property type="evidence" value="ECO:0007669"/>
    <property type="project" value="TreeGrafter"/>
</dbReference>
<dbReference type="Pfam" id="PF15985">
    <property type="entry name" value="KH_6"/>
    <property type="match status" value="1"/>
</dbReference>
<dbReference type="InterPro" id="IPR036612">
    <property type="entry name" value="KH_dom_type_1_sf"/>
</dbReference>
<comment type="subcellular location">
    <subcellularLocation>
        <location evidence="1">Nucleus</location>
    </subcellularLocation>
</comment>
<dbReference type="CDD" id="cd22526">
    <property type="entry name" value="KH-I_Rrp40"/>
    <property type="match status" value="1"/>
</dbReference>
<evidence type="ECO:0000256" key="1">
    <source>
        <dbReference type="ARBA" id="ARBA00004123"/>
    </source>
</evidence>
<dbReference type="SUPFAM" id="SSF54791">
    <property type="entry name" value="Eukaryotic type KH-domain (KH-domain type I)"/>
    <property type="match status" value="1"/>
</dbReference>
<dbReference type="Gene3D" id="3.30.1370.10">
    <property type="entry name" value="K Homology domain, type 1"/>
    <property type="match status" value="1"/>
</dbReference>
<keyword evidence="8" id="KW-1185">Reference proteome</keyword>
<dbReference type="GO" id="GO:0000176">
    <property type="term" value="C:nuclear exosome (RNase complex)"/>
    <property type="evidence" value="ECO:0007669"/>
    <property type="project" value="TreeGrafter"/>
</dbReference>
<evidence type="ECO:0000313" key="8">
    <source>
        <dbReference type="Proteomes" id="UP000253472"/>
    </source>
</evidence>
<dbReference type="OrthoDB" id="340500at2759"/>
<feature type="domain" description="Exosome complex exonuclease Rrp40 N-terminal" evidence="6">
    <location>
        <begin position="23"/>
        <end position="72"/>
    </location>
</feature>
<dbReference type="Proteomes" id="UP000253472">
    <property type="component" value="Unassembled WGS sequence"/>
</dbReference>
<proteinExistence type="predicted"/>
<dbReference type="InterPro" id="IPR049469">
    <property type="entry name" value="RRP40_KH-I"/>
</dbReference>
<dbReference type="Pfam" id="PF21262">
    <property type="entry name" value="RRP40_S1"/>
    <property type="match status" value="1"/>
</dbReference>
<comment type="caution">
    <text evidence="7">The sequence shown here is derived from an EMBL/GenBank/DDBJ whole genome shotgun (WGS) entry which is preliminary data.</text>
</comment>
<evidence type="ECO:0000259" key="5">
    <source>
        <dbReference type="Pfam" id="PF15985"/>
    </source>
</evidence>
<dbReference type="PANTHER" id="PTHR21321:SF1">
    <property type="entry name" value="EXOSOME COMPLEX COMPONENT RRP40"/>
    <property type="match status" value="1"/>
</dbReference>
<dbReference type="InterPro" id="IPR026699">
    <property type="entry name" value="Exosome_RNA_bind1/RRP40/RRP4"/>
</dbReference>